<evidence type="ECO:0000313" key="7">
    <source>
        <dbReference type="Proteomes" id="UP000007797"/>
    </source>
</evidence>
<dbReference type="PANTHER" id="PTHR12599">
    <property type="entry name" value="PTERIN-4-ALPHA-CARBINOLAMINE DEHYDRATASE"/>
    <property type="match status" value="1"/>
</dbReference>
<organism evidence="6 7">
    <name type="scientific">Cavenderia fasciculata</name>
    <name type="common">Slime mold</name>
    <name type="synonym">Dictyostelium fasciculatum</name>
    <dbReference type="NCBI Taxonomy" id="261658"/>
    <lineage>
        <taxon>Eukaryota</taxon>
        <taxon>Amoebozoa</taxon>
        <taxon>Evosea</taxon>
        <taxon>Eumycetozoa</taxon>
        <taxon>Dictyostelia</taxon>
        <taxon>Acytosteliales</taxon>
        <taxon>Cavenderiaceae</taxon>
        <taxon>Cavenderia</taxon>
    </lineage>
</organism>
<dbReference type="AlphaFoldDB" id="F4PRM1"/>
<evidence type="ECO:0000256" key="5">
    <source>
        <dbReference type="ARBA" id="ARBA00030497"/>
    </source>
</evidence>
<dbReference type="Gene3D" id="3.30.1360.20">
    <property type="entry name" value="Transcriptional coactivator/pterin dehydratase"/>
    <property type="match status" value="1"/>
</dbReference>
<gene>
    <name evidence="6" type="ORF">DFA_01242</name>
</gene>
<dbReference type="Pfam" id="PF01329">
    <property type="entry name" value="Pterin_4a"/>
    <property type="match status" value="1"/>
</dbReference>
<dbReference type="EC" id="4.2.1.96" evidence="3"/>
<accession>F4PRM1</accession>
<dbReference type="STRING" id="1054147.F4PRM1"/>
<reference evidence="7" key="1">
    <citation type="journal article" date="2011" name="Genome Res.">
        <title>Phylogeny-wide analysis of social amoeba genomes highlights ancient origins for complex intercellular communication.</title>
        <authorList>
            <person name="Heidel A.J."/>
            <person name="Lawal H.M."/>
            <person name="Felder M."/>
            <person name="Schilde C."/>
            <person name="Helps N.R."/>
            <person name="Tunggal B."/>
            <person name="Rivero F."/>
            <person name="John U."/>
            <person name="Schleicher M."/>
            <person name="Eichinger L."/>
            <person name="Platzer M."/>
            <person name="Noegel A.A."/>
            <person name="Schaap P."/>
            <person name="Gloeckner G."/>
        </authorList>
    </citation>
    <scope>NUCLEOTIDE SEQUENCE [LARGE SCALE GENOMIC DNA]</scope>
    <source>
        <strain evidence="7">SH3</strain>
    </source>
</reference>
<dbReference type="GO" id="GO:0008124">
    <property type="term" value="F:4-alpha-hydroxytetrahydrobiopterin dehydratase activity"/>
    <property type="evidence" value="ECO:0007669"/>
    <property type="project" value="UniProtKB-EC"/>
</dbReference>
<evidence type="ECO:0000256" key="1">
    <source>
        <dbReference type="ARBA" id="ARBA00001554"/>
    </source>
</evidence>
<dbReference type="GO" id="GO:0006729">
    <property type="term" value="P:tetrahydrobiopterin biosynthetic process"/>
    <property type="evidence" value="ECO:0007669"/>
    <property type="project" value="InterPro"/>
</dbReference>
<keyword evidence="4" id="KW-0456">Lyase</keyword>
<dbReference type="SUPFAM" id="SSF55248">
    <property type="entry name" value="PCD-like"/>
    <property type="match status" value="1"/>
</dbReference>
<evidence type="ECO:0000256" key="4">
    <source>
        <dbReference type="ARBA" id="ARBA00023239"/>
    </source>
</evidence>
<keyword evidence="7" id="KW-1185">Reference proteome</keyword>
<dbReference type="EMBL" id="GL883010">
    <property type="protein sequence ID" value="EGG21361.1"/>
    <property type="molecule type" value="Genomic_DNA"/>
</dbReference>
<dbReference type="Proteomes" id="UP000007797">
    <property type="component" value="Unassembled WGS sequence"/>
</dbReference>
<dbReference type="KEGG" id="dfa:DFA_01242"/>
<proteinExistence type="inferred from homology"/>
<dbReference type="OrthoDB" id="277398at2759"/>
<evidence type="ECO:0000256" key="3">
    <source>
        <dbReference type="ARBA" id="ARBA00013252"/>
    </source>
</evidence>
<name>F4PRM1_CACFS</name>
<dbReference type="PANTHER" id="PTHR12599:SF0">
    <property type="entry name" value="PTERIN-4-ALPHA-CARBINOLAMINE DEHYDRATASE"/>
    <property type="match status" value="1"/>
</dbReference>
<dbReference type="RefSeq" id="XP_004359211.1">
    <property type="nucleotide sequence ID" value="XM_004359154.1"/>
</dbReference>
<evidence type="ECO:0000256" key="2">
    <source>
        <dbReference type="ARBA" id="ARBA00006472"/>
    </source>
</evidence>
<sequence>MSYCTLSKEQLSQKKCLPCEGGIPKLSNTESEELLKNLNENWRIIYKDNEAYMVTRKWRIPFPKGLELMSQIGALAEDENHHPDMSINISTHLIIPRQEYSRKE</sequence>
<dbReference type="GeneID" id="14873667"/>
<dbReference type="InterPro" id="IPR036428">
    <property type="entry name" value="PCD_sf"/>
</dbReference>
<comment type="similarity">
    <text evidence="2">Belongs to the pterin-4-alpha-carbinolamine dehydratase family.</text>
</comment>
<dbReference type="InterPro" id="IPR001533">
    <property type="entry name" value="Pterin_deHydtase"/>
</dbReference>
<evidence type="ECO:0000313" key="6">
    <source>
        <dbReference type="EMBL" id="EGG21361.1"/>
    </source>
</evidence>
<comment type="catalytic activity">
    <reaction evidence="1">
        <text>(4aS,6R)-4a-hydroxy-L-erythro-5,6,7,8-tetrahydrobiopterin = (6R)-L-erythro-6,7-dihydrobiopterin + H2O</text>
        <dbReference type="Rhea" id="RHEA:11920"/>
        <dbReference type="ChEBI" id="CHEBI:15377"/>
        <dbReference type="ChEBI" id="CHEBI:15642"/>
        <dbReference type="ChEBI" id="CHEBI:43120"/>
        <dbReference type="EC" id="4.2.1.96"/>
    </reaction>
</comment>
<protein>
    <recommendedName>
        <fullName evidence="3">4a-hydroxytetrahydrobiopterin dehydratase</fullName>
        <ecNumber evidence="3">4.2.1.96</ecNumber>
    </recommendedName>
    <alternativeName>
        <fullName evidence="5">4-alpha-hydroxy-tetrahydropterin dehydratase</fullName>
    </alternativeName>
</protein>